<dbReference type="EMBL" id="BGPR01057313">
    <property type="protein sequence ID" value="GBO33660.1"/>
    <property type="molecule type" value="Genomic_DNA"/>
</dbReference>
<keyword evidence="2" id="KW-1185">Reference proteome</keyword>
<evidence type="ECO:0000313" key="2">
    <source>
        <dbReference type="Proteomes" id="UP000499080"/>
    </source>
</evidence>
<organism evidence="1 2">
    <name type="scientific">Araneus ventricosus</name>
    <name type="common">Orbweaver spider</name>
    <name type="synonym">Epeira ventricosa</name>
    <dbReference type="NCBI Taxonomy" id="182803"/>
    <lineage>
        <taxon>Eukaryota</taxon>
        <taxon>Metazoa</taxon>
        <taxon>Ecdysozoa</taxon>
        <taxon>Arthropoda</taxon>
        <taxon>Chelicerata</taxon>
        <taxon>Arachnida</taxon>
        <taxon>Araneae</taxon>
        <taxon>Araneomorphae</taxon>
        <taxon>Entelegynae</taxon>
        <taxon>Araneoidea</taxon>
        <taxon>Araneidae</taxon>
        <taxon>Araneus</taxon>
    </lineage>
</organism>
<protein>
    <submittedName>
        <fullName evidence="1">Uncharacterized protein</fullName>
    </submittedName>
</protein>
<proteinExistence type="predicted"/>
<gene>
    <name evidence="1" type="ORF">AVEN_106252_1</name>
</gene>
<dbReference type="Proteomes" id="UP000499080">
    <property type="component" value="Unassembled WGS sequence"/>
</dbReference>
<sequence length="117" mass="13213">MSNGDLTFQKMHYRYRGCIKSTLLETEVPKLFSITPSIVCNGFFPSSGLFTSLRTTGMANQSRKARCRKFQFPNVIHRSTPRKFGHMVPKPVTQCGNPDGVVRSKAKNQFSSMVHLD</sequence>
<comment type="caution">
    <text evidence="1">The sequence shown here is derived from an EMBL/GenBank/DDBJ whole genome shotgun (WGS) entry which is preliminary data.</text>
</comment>
<evidence type="ECO:0000313" key="1">
    <source>
        <dbReference type="EMBL" id="GBO33660.1"/>
    </source>
</evidence>
<dbReference type="AlphaFoldDB" id="A0A4Y2WBR1"/>
<name>A0A4Y2WBR1_ARAVE</name>
<reference evidence="1 2" key="1">
    <citation type="journal article" date="2019" name="Sci. Rep.">
        <title>Orb-weaving spider Araneus ventricosus genome elucidates the spidroin gene catalogue.</title>
        <authorList>
            <person name="Kono N."/>
            <person name="Nakamura H."/>
            <person name="Ohtoshi R."/>
            <person name="Moran D.A.P."/>
            <person name="Shinohara A."/>
            <person name="Yoshida Y."/>
            <person name="Fujiwara M."/>
            <person name="Mori M."/>
            <person name="Tomita M."/>
            <person name="Arakawa K."/>
        </authorList>
    </citation>
    <scope>NUCLEOTIDE SEQUENCE [LARGE SCALE GENOMIC DNA]</scope>
</reference>
<accession>A0A4Y2WBR1</accession>